<comment type="caution">
    <text evidence="1">The sequence shown here is derived from an EMBL/GenBank/DDBJ whole genome shotgun (WGS) entry which is preliminary data.</text>
</comment>
<dbReference type="GeneID" id="92367236"/>
<accession>A0A1J4MN56</accession>
<evidence type="ECO:0000313" key="2">
    <source>
        <dbReference type="Proteomes" id="UP000186804"/>
    </source>
</evidence>
<dbReference type="Proteomes" id="UP000186804">
    <property type="component" value="Unassembled WGS sequence"/>
</dbReference>
<dbReference type="OrthoDB" id="344141at2759"/>
<gene>
    <name evidence="1" type="ORF">cand_030520</name>
</gene>
<name>A0A1J4MN56_9CRYT</name>
<sequence>MKDSDERQANIEDGRFVLQQYKLRKELGLFTKSKVDPIKDICYKYEGVNLNVDEYQPKPGDSPQKQDIVPGEFERVLQELQRREVLIQDLLLKLETKELEGNTPEIYINTDRSFNLTKTKTDEDLKGKQESQNMLLYKAIMNSVLHSSFTKECSDDKGDNSLSRGK</sequence>
<protein>
    <submittedName>
        <fullName evidence="1">Uncharacterized protein</fullName>
    </submittedName>
</protein>
<dbReference type="AlphaFoldDB" id="A0A1J4MN56"/>
<dbReference type="RefSeq" id="XP_067067468.1">
    <property type="nucleotide sequence ID" value="XM_067213278.1"/>
</dbReference>
<reference evidence="1 2" key="1">
    <citation type="submission" date="2016-10" db="EMBL/GenBank/DDBJ databases">
        <title>Reductive evolution of mitochondrial metabolism and differential evolution of invasion-related proteins in Cryptosporidium.</title>
        <authorList>
            <person name="Liu S."/>
            <person name="Roellig D.M."/>
            <person name="Guo Y."/>
            <person name="Li N."/>
            <person name="Frace M.A."/>
            <person name="Tang K."/>
            <person name="Zhang L."/>
            <person name="Feng Y."/>
            <person name="Xiao L."/>
        </authorList>
    </citation>
    <scope>NUCLEOTIDE SEQUENCE [LARGE SCALE GENOMIC DNA]</scope>
    <source>
        <strain evidence="1">30847</strain>
    </source>
</reference>
<organism evidence="1 2">
    <name type="scientific">Cryptosporidium andersoni</name>
    <dbReference type="NCBI Taxonomy" id="117008"/>
    <lineage>
        <taxon>Eukaryota</taxon>
        <taxon>Sar</taxon>
        <taxon>Alveolata</taxon>
        <taxon>Apicomplexa</taxon>
        <taxon>Conoidasida</taxon>
        <taxon>Coccidia</taxon>
        <taxon>Eucoccidiorida</taxon>
        <taxon>Eimeriorina</taxon>
        <taxon>Cryptosporidiidae</taxon>
        <taxon>Cryptosporidium</taxon>
    </lineage>
</organism>
<evidence type="ECO:0000313" key="1">
    <source>
        <dbReference type="EMBL" id="OII75622.1"/>
    </source>
</evidence>
<keyword evidence="2" id="KW-1185">Reference proteome</keyword>
<dbReference type="VEuPathDB" id="CryptoDB:cand_030520"/>
<dbReference type="EMBL" id="LRBS01000086">
    <property type="protein sequence ID" value="OII75622.1"/>
    <property type="molecule type" value="Genomic_DNA"/>
</dbReference>
<proteinExistence type="predicted"/>